<feature type="non-terminal residue" evidence="4">
    <location>
        <position position="264"/>
    </location>
</feature>
<dbReference type="AlphaFoldDB" id="A0A8J9SZQ1"/>
<organism evidence="4">
    <name type="scientific">Phaeodactylum tricornutum</name>
    <name type="common">Diatom</name>
    <dbReference type="NCBI Taxonomy" id="2850"/>
    <lineage>
        <taxon>Eukaryota</taxon>
        <taxon>Sar</taxon>
        <taxon>Stramenopiles</taxon>
        <taxon>Ochrophyta</taxon>
        <taxon>Bacillariophyta</taxon>
        <taxon>Bacillariophyceae</taxon>
        <taxon>Bacillariophycidae</taxon>
        <taxon>Naviculales</taxon>
        <taxon>Phaeodactylaceae</taxon>
        <taxon>Phaeodactylum</taxon>
    </lineage>
</organism>
<feature type="domain" description="Protein kinase" evidence="3">
    <location>
        <begin position="6"/>
        <end position="264"/>
    </location>
</feature>
<dbReference type="CDD" id="cd05117">
    <property type="entry name" value="STKc_CAMK"/>
    <property type="match status" value="1"/>
</dbReference>
<keyword evidence="2" id="KW-0067">ATP-binding</keyword>
<dbReference type="EMBL" id="OU594963">
    <property type="protein sequence ID" value="CAG9286381.1"/>
    <property type="molecule type" value="Genomic_DNA"/>
</dbReference>
<gene>
    <name evidence="4" type="ORF">PTTT1_LOCUS32132</name>
</gene>
<dbReference type="PROSITE" id="PS50011">
    <property type="entry name" value="PROTEIN_KINASE_DOM"/>
    <property type="match status" value="1"/>
</dbReference>
<dbReference type="GO" id="GO:0005524">
    <property type="term" value="F:ATP binding"/>
    <property type="evidence" value="ECO:0007669"/>
    <property type="project" value="UniProtKB-KW"/>
</dbReference>
<dbReference type="Gene3D" id="1.10.510.10">
    <property type="entry name" value="Transferase(Phosphotransferase) domain 1"/>
    <property type="match status" value="1"/>
</dbReference>
<feature type="non-terminal residue" evidence="4">
    <location>
        <position position="1"/>
    </location>
</feature>
<evidence type="ECO:0000259" key="3">
    <source>
        <dbReference type="PROSITE" id="PS50011"/>
    </source>
</evidence>
<dbReference type="GO" id="GO:0004672">
    <property type="term" value="F:protein kinase activity"/>
    <property type="evidence" value="ECO:0007669"/>
    <property type="project" value="InterPro"/>
</dbReference>
<evidence type="ECO:0000256" key="2">
    <source>
        <dbReference type="ARBA" id="ARBA00022840"/>
    </source>
</evidence>
<evidence type="ECO:0000313" key="4">
    <source>
        <dbReference type="EMBL" id="CAG9286381.1"/>
    </source>
</evidence>
<name>A0A8J9SZQ1_PHATR</name>
<keyword evidence="1" id="KW-0547">Nucleotide-binding</keyword>
<dbReference type="PANTHER" id="PTHR24347">
    <property type="entry name" value="SERINE/THREONINE-PROTEIN KINASE"/>
    <property type="match status" value="1"/>
</dbReference>
<reference evidence="4" key="1">
    <citation type="submission" date="2022-02" db="EMBL/GenBank/DDBJ databases">
        <authorList>
            <person name="Giguere J D."/>
        </authorList>
    </citation>
    <scope>NUCLEOTIDE SEQUENCE</scope>
    <source>
        <strain evidence="4">CCAP 1055/1</strain>
    </source>
</reference>
<dbReference type="InterPro" id="IPR008271">
    <property type="entry name" value="Ser/Thr_kinase_AS"/>
</dbReference>
<protein>
    <recommendedName>
        <fullName evidence="3">Protein kinase domain-containing protein</fullName>
    </recommendedName>
</protein>
<dbReference type="InterPro" id="IPR000719">
    <property type="entry name" value="Prot_kinase_dom"/>
</dbReference>
<proteinExistence type="predicted"/>
<dbReference type="Pfam" id="PF00069">
    <property type="entry name" value="Pkinase"/>
    <property type="match status" value="1"/>
</dbReference>
<dbReference type="FunFam" id="1.10.510.10:FF:000571">
    <property type="entry name" value="Maternal embryonic leucine zipper kinase"/>
    <property type="match status" value="1"/>
</dbReference>
<dbReference type="Proteomes" id="UP000836788">
    <property type="component" value="Chromosome 22"/>
</dbReference>
<accession>A0A8J9SZQ1</accession>
<evidence type="ECO:0000256" key="1">
    <source>
        <dbReference type="ARBA" id="ARBA00022741"/>
    </source>
</evidence>
<dbReference type="PIRSF" id="PIRSF000654">
    <property type="entry name" value="Integrin-linked_kinase"/>
    <property type="match status" value="1"/>
</dbReference>
<dbReference type="InterPro" id="IPR011009">
    <property type="entry name" value="Kinase-like_dom_sf"/>
</dbReference>
<dbReference type="SMART" id="SM00220">
    <property type="entry name" value="S_TKc"/>
    <property type="match status" value="1"/>
</dbReference>
<dbReference type="SUPFAM" id="SSF56112">
    <property type="entry name" value="Protein kinase-like (PK-like)"/>
    <property type="match status" value="1"/>
</dbReference>
<dbReference type="Gene3D" id="3.30.200.20">
    <property type="entry name" value="Phosphorylase Kinase, domain 1"/>
    <property type="match status" value="1"/>
</dbReference>
<dbReference type="PROSITE" id="PS00108">
    <property type="entry name" value="PROTEIN_KINASE_ST"/>
    <property type="match status" value="1"/>
</dbReference>
<sequence length="264" mass="30669">KFANMYTLKTKLRKGSYATVWECQHLETKETFAVKVIQRKELQPKDDEAVLNEVAIMQSLMGNKYVVQLLDFYEEEDCFYIVMEYMTGGDVFDRIVEKTQYTEKDARDLTLILLKAVSSLHQAGIAHRDLKPQNLLLESKLNNARIKLGDFGFARRVHTPESLTTRVGTPTYVAPEILKNIPHDQRVDMWSVGVIIYVLLVGYPPFLEDSQSDLFLKIRTCDWKFMENDWKHISKDAKALIKGLLVSDPKERWSMREALRCSWI</sequence>